<organism evidence="16 17">
    <name type="scientific">Tuber magnatum</name>
    <name type="common">white Piedmont truffle</name>
    <dbReference type="NCBI Taxonomy" id="42249"/>
    <lineage>
        <taxon>Eukaryota</taxon>
        <taxon>Fungi</taxon>
        <taxon>Dikarya</taxon>
        <taxon>Ascomycota</taxon>
        <taxon>Pezizomycotina</taxon>
        <taxon>Pezizomycetes</taxon>
        <taxon>Pezizales</taxon>
        <taxon>Tuberaceae</taxon>
        <taxon>Tuber</taxon>
    </lineage>
</organism>
<feature type="chain" id="PRO_5016190003" description="Extracellular metalloproteinase" evidence="13">
    <location>
        <begin position="20"/>
        <end position="636"/>
    </location>
</feature>
<dbReference type="InterPro" id="IPR050371">
    <property type="entry name" value="Fungal_virulence_M36"/>
</dbReference>
<keyword evidence="17" id="KW-1185">Reference proteome</keyword>
<feature type="binding site" evidence="12">
    <location>
        <position position="456"/>
    </location>
    <ligand>
        <name>Zn(2+)</name>
        <dbReference type="ChEBI" id="CHEBI:29105"/>
        <note>catalytic</note>
    </ligand>
</feature>
<dbReference type="PRINTS" id="PR00999">
    <property type="entry name" value="FUNGALYSIN"/>
</dbReference>
<evidence type="ECO:0000256" key="2">
    <source>
        <dbReference type="ARBA" id="ARBA00006006"/>
    </source>
</evidence>
<comment type="similarity">
    <text evidence="2 13">Belongs to the peptidase M36 family.</text>
</comment>
<evidence type="ECO:0000256" key="6">
    <source>
        <dbReference type="ARBA" id="ARBA00022729"/>
    </source>
</evidence>
<keyword evidence="7 13" id="KW-0378">Hydrolase</keyword>
<evidence type="ECO:0000259" key="15">
    <source>
        <dbReference type="Pfam" id="PF07504"/>
    </source>
</evidence>
<name>A0A317SLW9_9PEZI</name>
<evidence type="ECO:0000256" key="9">
    <source>
        <dbReference type="ARBA" id="ARBA00023049"/>
    </source>
</evidence>
<dbReference type="PANTHER" id="PTHR33478:SF1">
    <property type="entry name" value="EXTRACELLULAR METALLOPROTEINASE MEP"/>
    <property type="match status" value="1"/>
</dbReference>
<gene>
    <name evidence="16" type="ORF">C7212DRAFT_283708</name>
</gene>
<dbReference type="InterPro" id="IPR011096">
    <property type="entry name" value="FTP_domain"/>
</dbReference>
<evidence type="ECO:0000256" key="1">
    <source>
        <dbReference type="ARBA" id="ARBA00004613"/>
    </source>
</evidence>
<feature type="region of interest" description="Disordered" evidence="14">
    <location>
        <begin position="263"/>
        <end position="283"/>
    </location>
</feature>
<evidence type="ECO:0000256" key="11">
    <source>
        <dbReference type="PIRSR" id="PIRSR601842-1"/>
    </source>
</evidence>
<dbReference type="Pfam" id="PF02128">
    <property type="entry name" value="Peptidase_M36"/>
    <property type="match status" value="1"/>
</dbReference>
<evidence type="ECO:0000256" key="13">
    <source>
        <dbReference type="RuleBase" id="RU364017"/>
    </source>
</evidence>
<evidence type="ECO:0000313" key="17">
    <source>
        <dbReference type="Proteomes" id="UP000246991"/>
    </source>
</evidence>
<reference evidence="16 17" key="1">
    <citation type="submission" date="2018-03" db="EMBL/GenBank/DDBJ databases">
        <title>Genomes of Pezizomycetes fungi and the evolution of truffles.</title>
        <authorList>
            <person name="Murat C."/>
            <person name="Payen T."/>
            <person name="Noel B."/>
            <person name="Kuo A."/>
            <person name="Martin F.M."/>
        </authorList>
    </citation>
    <scope>NUCLEOTIDE SEQUENCE [LARGE SCALE GENOMIC DNA]</scope>
    <source>
        <strain evidence="16">091103-1</strain>
    </source>
</reference>
<feature type="active site" evidence="11">
    <location>
        <position position="427"/>
    </location>
</feature>
<dbReference type="EMBL" id="PYWC01000065">
    <property type="protein sequence ID" value="PWW74191.1"/>
    <property type="molecule type" value="Genomic_DNA"/>
</dbReference>
<protein>
    <recommendedName>
        <fullName evidence="13">Extracellular metalloproteinase</fullName>
        <ecNumber evidence="13">3.4.24.-</ecNumber>
    </recommendedName>
    <alternativeName>
        <fullName evidence="13">Fungalysin</fullName>
    </alternativeName>
</protein>
<keyword evidence="4 13" id="KW-0645">Protease</keyword>
<evidence type="ECO:0000256" key="5">
    <source>
        <dbReference type="ARBA" id="ARBA00022723"/>
    </source>
</evidence>
<evidence type="ECO:0000256" key="7">
    <source>
        <dbReference type="ARBA" id="ARBA00022801"/>
    </source>
</evidence>
<evidence type="ECO:0000256" key="8">
    <source>
        <dbReference type="ARBA" id="ARBA00022833"/>
    </source>
</evidence>
<dbReference type="GO" id="GO:0004222">
    <property type="term" value="F:metalloendopeptidase activity"/>
    <property type="evidence" value="ECO:0007669"/>
    <property type="project" value="InterPro"/>
</dbReference>
<dbReference type="AlphaFoldDB" id="A0A317SLW9"/>
<dbReference type="Gene3D" id="1.10.390.10">
    <property type="entry name" value="Neutral Protease Domain 2"/>
    <property type="match status" value="1"/>
</dbReference>
<dbReference type="InterPro" id="IPR027268">
    <property type="entry name" value="Peptidase_M4/M1_CTD_sf"/>
</dbReference>
<comment type="cofactor">
    <cofactor evidence="12">
        <name>Zn(2+)</name>
        <dbReference type="ChEBI" id="CHEBI:29105"/>
    </cofactor>
    <text evidence="12">Binds 1 zinc ion per subunit.</text>
</comment>
<comment type="caution">
    <text evidence="16">The sequence shown here is derived from an EMBL/GenBank/DDBJ whole genome shotgun (WGS) entry which is preliminary data.</text>
</comment>
<feature type="binding site" evidence="12">
    <location>
        <position position="238"/>
    </location>
    <ligand>
        <name>Zn(2+)</name>
        <dbReference type="ChEBI" id="CHEBI:29105"/>
        <note>catalytic</note>
    </ligand>
</feature>
<dbReference type="STRING" id="42249.A0A317SLW9"/>
<dbReference type="InterPro" id="IPR001842">
    <property type="entry name" value="Peptidase_M36"/>
</dbReference>
<accession>A0A317SLW9</accession>
<dbReference type="EC" id="3.4.24.-" evidence="13"/>
<feature type="binding site" evidence="12">
    <location>
        <position position="430"/>
    </location>
    <ligand>
        <name>Zn(2+)</name>
        <dbReference type="ChEBI" id="CHEBI:29105"/>
        <note>catalytic</note>
    </ligand>
</feature>
<dbReference type="GO" id="GO:0006508">
    <property type="term" value="P:proteolysis"/>
    <property type="evidence" value="ECO:0007669"/>
    <property type="project" value="UniProtKB-KW"/>
</dbReference>
<comment type="subcellular location">
    <subcellularLocation>
        <location evidence="1 13">Secreted</location>
    </subcellularLocation>
</comment>
<feature type="signal peptide" evidence="13">
    <location>
        <begin position="1"/>
        <end position="19"/>
    </location>
</feature>
<evidence type="ECO:0000256" key="12">
    <source>
        <dbReference type="PIRSR" id="PIRSR601842-2"/>
    </source>
</evidence>
<keyword evidence="8 12" id="KW-0862">Zinc</keyword>
<keyword evidence="5 12" id="KW-0479">Metal-binding</keyword>
<dbReference type="Pfam" id="PF07504">
    <property type="entry name" value="FTP"/>
    <property type="match status" value="1"/>
</dbReference>
<feature type="binding site" evidence="12">
    <location>
        <position position="426"/>
    </location>
    <ligand>
        <name>Zn(2+)</name>
        <dbReference type="ChEBI" id="CHEBI:29105"/>
        <note>catalytic</note>
    </ligand>
</feature>
<dbReference type="PANTHER" id="PTHR33478">
    <property type="entry name" value="EXTRACELLULAR METALLOPROTEINASE MEP"/>
    <property type="match status" value="1"/>
</dbReference>
<dbReference type="GO" id="GO:0005576">
    <property type="term" value="C:extracellular region"/>
    <property type="evidence" value="ECO:0007669"/>
    <property type="project" value="UniProtKB-SubCell"/>
</dbReference>
<dbReference type="Gene3D" id="3.10.170.10">
    <property type="match status" value="1"/>
</dbReference>
<dbReference type="CDD" id="cd09596">
    <property type="entry name" value="M36"/>
    <property type="match status" value="1"/>
</dbReference>
<proteinExistence type="inferred from homology"/>
<evidence type="ECO:0000256" key="3">
    <source>
        <dbReference type="ARBA" id="ARBA00022525"/>
    </source>
</evidence>
<dbReference type="SUPFAM" id="SSF55486">
    <property type="entry name" value="Metalloproteases ('zincins'), catalytic domain"/>
    <property type="match status" value="1"/>
</dbReference>
<keyword evidence="3 13" id="KW-0964">Secreted</keyword>
<evidence type="ECO:0000313" key="16">
    <source>
        <dbReference type="EMBL" id="PWW74191.1"/>
    </source>
</evidence>
<evidence type="ECO:0000256" key="14">
    <source>
        <dbReference type="SAM" id="MobiDB-lite"/>
    </source>
</evidence>
<evidence type="ECO:0000256" key="10">
    <source>
        <dbReference type="ARBA" id="ARBA00023145"/>
    </source>
</evidence>
<dbReference type="Proteomes" id="UP000246991">
    <property type="component" value="Unassembled WGS sequence"/>
</dbReference>
<keyword evidence="6 13" id="KW-0732">Signal</keyword>
<dbReference type="GO" id="GO:0008270">
    <property type="term" value="F:zinc ion binding"/>
    <property type="evidence" value="ECO:0007669"/>
    <property type="project" value="InterPro"/>
</dbReference>
<feature type="domain" description="FTP" evidence="15">
    <location>
        <begin position="78"/>
        <end position="123"/>
    </location>
</feature>
<keyword evidence="9 13" id="KW-0482">Metalloprotease</keyword>
<evidence type="ECO:0000256" key="4">
    <source>
        <dbReference type="ARBA" id="ARBA00022670"/>
    </source>
</evidence>
<dbReference type="OrthoDB" id="3227768at2759"/>
<sequence>MRFRLVALLSLVLVVSVTGHSRPQLAIPGKINGLYANSKALRRRSGPGILPRDNDPATIAIEYLKSIAPGVGFRPNNDQYTDADTGMTHVYFTQTLNGLDVENAQANVNIRSDGSILSAGTSFATEGLGIASPVRRSQLLNPLEALEGVVETLGLPLKVESAQAIPESSITRGGSSFIITGSQGAVSEPRADLAYYNTPEGIKLVWKLETDLNDNWLVSYANAQRKGQVEGAVDYVNDFSYQVYKIGVNDPTEGVRTLEVDPATKHASPGGWHTAGNESYRTTRGNNGIAQENWDGGADFLKNRRPDGGKRLKFHFPYSLNQTKPKNYIKAAVTQLFYTANIYHDLLEVLGFTEEAGNFEEVNTGVGGIGNDAVQLNAQDGSAFNNANFASPADGVRPRMRMYIWTSPEGGPVQRDGDFDNGVIIHEYTHGLSSRLTGGPARPTCLSTVESRGMSEGWSDFYATAIRIKPKDNRNTTYNIADWVDGVGIRRYPYSTNMTTNPTTYATINLSNWNSLIHRIGCVWGNILYEIMWNLEDKHGYQEGVFPTFRSGTTIPTTGRHLAMKLVLEAMKLQPCSPTFITARDAIIDADGMLTGGENFCELWIGFAKRGLGVNASQGEGGNTRVEDFDLPKACK</sequence>
<keyword evidence="10 13" id="KW-0865">Zymogen</keyword>